<sequence length="49" mass="5436">PQSVRCSRGACPAKTFHREFSRSRLDGQRKLAMLIQMSGAGSERDREGA</sequence>
<dbReference type="AlphaFoldDB" id="X0V2L5"/>
<protein>
    <submittedName>
        <fullName evidence="1">Uncharacterized protein</fullName>
    </submittedName>
</protein>
<proteinExistence type="predicted"/>
<feature type="non-terminal residue" evidence="1">
    <location>
        <position position="1"/>
    </location>
</feature>
<feature type="non-terminal residue" evidence="1">
    <location>
        <position position="49"/>
    </location>
</feature>
<name>X0V2L5_9ZZZZ</name>
<organism evidence="1">
    <name type="scientific">marine sediment metagenome</name>
    <dbReference type="NCBI Taxonomy" id="412755"/>
    <lineage>
        <taxon>unclassified sequences</taxon>
        <taxon>metagenomes</taxon>
        <taxon>ecological metagenomes</taxon>
    </lineage>
</organism>
<evidence type="ECO:0000313" key="1">
    <source>
        <dbReference type="EMBL" id="GAF94875.1"/>
    </source>
</evidence>
<reference evidence="1" key="1">
    <citation type="journal article" date="2014" name="Front. Microbiol.">
        <title>High frequency of phylogenetically diverse reductive dehalogenase-homologous genes in deep subseafloor sedimentary metagenomes.</title>
        <authorList>
            <person name="Kawai M."/>
            <person name="Futagami T."/>
            <person name="Toyoda A."/>
            <person name="Takaki Y."/>
            <person name="Nishi S."/>
            <person name="Hori S."/>
            <person name="Arai W."/>
            <person name="Tsubouchi T."/>
            <person name="Morono Y."/>
            <person name="Uchiyama I."/>
            <person name="Ito T."/>
            <person name="Fujiyama A."/>
            <person name="Inagaki F."/>
            <person name="Takami H."/>
        </authorList>
    </citation>
    <scope>NUCLEOTIDE SEQUENCE</scope>
    <source>
        <strain evidence="1">Expedition CK06-06</strain>
    </source>
</reference>
<comment type="caution">
    <text evidence="1">The sequence shown here is derived from an EMBL/GenBank/DDBJ whole genome shotgun (WGS) entry which is preliminary data.</text>
</comment>
<gene>
    <name evidence="1" type="ORF">S01H1_24464</name>
</gene>
<dbReference type="EMBL" id="BARS01014582">
    <property type="protein sequence ID" value="GAF94875.1"/>
    <property type="molecule type" value="Genomic_DNA"/>
</dbReference>
<accession>X0V2L5</accession>